<dbReference type="EMBL" id="DWUY01000243">
    <property type="protein sequence ID" value="HJD29448.1"/>
    <property type="molecule type" value="Genomic_DNA"/>
</dbReference>
<dbReference type="Pfam" id="PF07796">
    <property type="entry name" value="DUF1638"/>
    <property type="match status" value="1"/>
</dbReference>
<dbReference type="Proteomes" id="UP000823892">
    <property type="component" value="Unassembled WGS sequence"/>
</dbReference>
<dbReference type="AlphaFoldDB" id="A0A9D2QWP2"/>
<accession>A0A9D2QWP2</accession>
<evidence type="ECO:0000259" key="1">
    <source>
        <dbReference type="Pfam" id="PF07796"/>
    </source>
</evidence>
<organism evidence="2 3">
    <name type="scientific">Candidatus Blautia avicola</name>
    <dbReference type="NCBI Taxonomy" id="2838483"/>
    <lineage>
        <taxon>Bacteria</taxon>
        <taxon>Bacillati</taxon>
        <taxon>Bacillota</taxon>
        <taxon>Clostridia</taxon>
        <taxon>Lachnospirales</taxon>
        <taxon>Lachnospiraceae</taxon>
        <taxon>Blautia</taxon>
    </lineage>
</organism>
<reference evidence="2" key="2">
    <citation type="submission" date="2021-04" db="EMBL/GenBank/DDBJ databases">
        <authorList>
            <person name="Gilroy R."/>
        </authorList>
    </citation>
    <scope>NUCLEOTIDE SEQUENCE</scope>
    <source>
        <strain evidence="2">ChiBcec6-4105</strain>
    </source>
</reference>
<proteinExistence type="predicted"/>
<protein>
    <submittedName>
        <fullName evidence="2">DUF1638 domain-containing protein</fullName>
    </submittedName>
</protein>
<name>A0A9D2QWP2_9FIRM</name>
<gene>
    <name evidence="2" type="ORF">H9914_10730</name>
</gene>
<dbReference type="InterPro" id="IPR012437">
    <property type="entry name" value="DUF1638"/>
</dbReference>
<feature type="domain" description="DUF1638" evidence="1">
    <location>
        <begin position="31"/>
        <end position="193"/>
    </location>
</feature>
<evidence type="ECO:0000313" key="2">
    <source>
        <dbReference type="EMBL" id="HJD29448.1"/>
    </source>
</evidence>
<evidence type="ECO:0000313" key="3">
    <source>
        <dbReference type="Proteomes" id="UP000823892"/>
    </source>
</evidence>
<sequence length="225" mass="25776">MEKKIILSCPTLKKELLKAVEEAGFQGEIRFLPQSLHSSPMDLQKYLQNMIDQMDDMEEIFLCVSGCGGAAAGLRAVYAPLVVPRTRDCVDILLSGENLKELKRPKDGFFLSHGWMEYMKNSRLDLNRILAEKGPEATEEYMRNMFRGFENFYIIDTGIYPLEEIEEYIQPLVEMIDGRVSKIQGGWGILKKMAAGKIDDDFLVARKGETVKEVLQRERHMKSFI</sequence>
<comment type="caution">
    <text evidence="2">The sequence shown here is derived from an EMBL/GenBank/DDBJ whole genome shotgun (WGS) entry which is preliminary data.</text>
</comment>
<reference evidence="2" key="1">
    <citation type="journal article" date="2021" name="PeerJ">
        <title>Extensive microbial diversity within the chicken gut microbiome revealed by metagenomics and culture.</title>
        <authorList>
            <person name="Gilroy R."/>
            <person name="Ravi A."/>
            <person name="Getino M."/>
            <person name="Pursley I."/>
            <person name="Horton D.L."/>
            <person name="Alikhan N.F."/>
            <person name="Baker D."/>
            <person name="Gharbi K."/>
            <person name="Hall N."/>
            <person name="Watson M."/>
            <person name="Adriaenssens E.M."/>
            <person name="Foster-Nyarko E."/>
            <person name="Jarju S."/>
            <person name="Secka A."/>
            <person name="Antonio M."/>
            <person name="Oren A."/>
            <person name="Chaudhuri R.R."/>
            <person name="La Ragione R."/>
            <person name="Hildebrand F."/>
            <person name="Pallen M.J."/>
        </authorList>
    </citation>
    <scope>NUCLEOTIDE SEQUENCE</scope>
    <source>
        <strain evidence="2">ChiBcec6-4105</strain>
    </source>
</reference>